<evidence type="ECO:0000256" key="12">
    <source>
        <dbReference type="ARBA" id="ARBA00023128"/>
    </source>
</evidence>
<dbReference type="FunFam" id="3.40.50.80:FF:000019">
    <property type="entry name" value="NADH-cytochrome b5 reductase"/>
    <property type="match status" value="1"/>
</dbReference>
<evidence type="ECO:0000256" key="9">
    <source>
        <dbReference type="ARBA" id="ARBA00022989"/>
    </source>
</evidence>
<evidence type="ECO:0000256" key="2">
    <source>
        <dbReference type="ARBA" id="ARBA00004294"/>
    </source>
</evidence>
<evidence type="ECO:0000256" key="3">
    <source>
        <dbReference type="ARBA" id="ARBA00006105"/>
    </source>
</evidence>
<dbReference type="InterPro" id="IPR001709">
    <property type="entry name" value="Flavoprot_Pyr_Nucl_cyt_Rdtase"/>
</dbReference>
<dbReference type="PROSITE" id="PS51384">
    <property type="entry name" value="FAD_FR"/>
    <property type="match status" value="1"/>
</dbReference>
<feature type="transmembrane region" description="Helical" evidence="15">
    <location>
        <begin position="12"/>
        <end position="30"/>
    </location>
</feature>
<keyword evidence="7" id="KW-1000">Mitochondrion outer membrane</keyword>
<dbReference type="GO" id="GO:0005741">
    <property type="term" value="C:mitochondrial outer membrane"/>
    <property type="evidence" value="ECO:0007669"/>
    <property type="project" value="UniProtKB-SubCell"/>
</dbReference>
<feature type="non-terminal residue" evidence="17">
    <location>
        <position position="1"/>
    </location>
</feature>
<feature type="binding site" evidence="14">
    <location>
        <position position="123"/>
    </location>
    <ligand>
        <name>FAD</name>
        <dbReference type="ChEBI" id="CHEBI:57692"/>
    </ligand>
</feature>
<dbReference type="PRINTS" id="PR00406">
    <property type="entry name" value="CYTB5RDTASE"/>
</dbReference>
<feature type="binding site" evidence="14">
    <location>
        <position position="99"/>
    </location>
    <ligand>
        <name>FAD</name>
        <dbReference type="ChEBI" id="CHEBI:57692"/>
    </ligand>
</feature>
<keyword evidence="10" id="KW-0560">Oxidoreductase</keyword>
<keyword evidence="11" id="KW-0520">NAD</keyword>
<feature type="domain" description="FAD-binding FR-type" evidence="16">
    <location>
        <begin position="44"/>
        <end position="148"/>
    </location>
</feature>
<name>A0A6A4LVM8_9ERIC</name>
<feature type="binding site" evidence="14">
    <location>
        <position position="116"/>
    </location>
    <ligand>
        <name>FAD</name>
        <dbReference type="ChEBI" id="CHEBI:57692"/>
    </ligand>
</feature>
<dbReference type="PRINTS" id="PR00371">
    <property type="entry name" value="FPNCR"/>
</dbReference>
<evidence type="ECO:0000256" key="11">
    <source>
        <dbReference type="ARBA" id="ARBA00023027"/>
    </source>
</evidence>
<evidence type="ECO:0000256" key="1">
    <source>
        <dbReference type="ARBA" id="ARBA00001974"/>
    </source>
</evidence>
<evidence type="ECO:0000256" key="13">
    <source>
        <dbReference type="ARBA" id="ARBA00023136"/>
    </source>
</evidence>
<dbReference type="InterPro" id="IPR017927">
    <property type="entry name" value="FAD-bd_FR_type"/>
</dbReference>
<gene>
    <name evidence="17" type="ORF">C3L33_06020</name>
</gene>
<dbReference type="OrthoDB" id="432685at2759"/>
<dbReference type="Pfam" id="PF00175">
    <property type="entry name" value="NAD_binding_1"/>
    <property type="match status" value="1"/>
</dbReference>
<protein>
    <recommendedName>
        <fullName evidence="4">cytochrome-b5 reductase</fullName>
        <ecNumber evidence="4">1.6.2.2</ecNumber>
    </recommendedName>
</protein>
<comment type="caution">
    <text evidence="17">The sequence shown here is derived from an EMBL/GenBank/DDBJ whole genome shotgun (WGS) entry which is preliminary data.</text>
</comment>
<evidence type="ECO:0000256" key="6">
    <source>
        <dbReference type="ARBA" id="ARBA00022692"/>
    </source>
</evidence>
<evidence type="ECO:0000313" key="17">
    <source>
        <dbReference type="EMBL" id="KAE9462080.1"/>
    </source>
</evidence>
<dbReference type="Pfam" id="PF00970">
    <property type="entry name" value="FAD_binding_6"/>
    <property type="match status" value="1"/>
</dbReference>
<accession>A0A6A4LVM8</accession>
<proteinExistence type="inferred from homology"/>
<feature type="binding site" evidence="14">
    <location>
        <position position="124"/>
    </location>
    <ligand>
        <name>FAD</name>
        <dbReference type="ChEBI" id="CHEBI:57692"/>
    </ligand>
</feature>
<dbReference type="SUPFAM" id="SSF63380">
    <property type="entry name" value="Riboflavin synthase domain-like"/>
    <property type="match status" value="1"/>
</dbReference>
<evidence type="ECO:0000259" key="16">
    <source>
        <dbReference type="PROSITE" id="PS51384"/>
    </source>
</evidence>
<dbReference type="EC" id="1.6.2.2" evidence="4"/>
<feature type="binding site" evidence="14">
    <location>
        <position position="114"/>
    </location>
    <ligand>
        <name>FAD</name>
        <dbReference type="ChEBI" id="CHEBI:57692"/>
    </ligand>
</feature>
<dbReference type="FunFam" id="2.40.30.10:FF:000032">
    <property type="entry name" value="NADH-cytochrome b5 reductase"/>
    <property type="match status" value="1"/>
</dbReference>
<keyword evidence="13 15" id="KW-0472">Membrane</keyword>
<comment type="subcellular location">
    <subcellularLocation>
        <location evidence="2">Mitochondrion outer membrane</location>
    </subcellularLocation>
</comment>
<dbReference type="InterPro" id="IPR039261">
    <property type="entry name" value="FNR_nucleotide-bd"/>
</dbReference>
<dbReference type="Proteomes" id="UP000428333">
    <property type="component" value="Linkage Group LG04"/>
</dbReference>
<dbReference type="CDD" id="cd06183">
    <property type="entry name" value="cyt_b5_reduct_like"/>
    <property type="match status" value="1"/>
</dbReference>
<dbReference type="GO" id="GO:0090524">
    <property type="term" value="F:cytochrome-b5 reductase activity, acting on NADH"/>
    <property type="evidence" value="ECO:0007669"/>
    <property type="project" value="UniProtKB-EC"/>
</dbReference>
<keyword evidence="6 15" id="KW-0812">Transmembrane</keyword>
<dbReference type="InterPro" id="IPR008333">
    <property type="entry name" value="Cbr1-like_FAD-bd_dom"/>
</dbReference>
<dbReference type="InterPro" id="IPR001433">
    <property type="entry name" value="OxRdtase_FAD/NAD-bd"/>
</dbReference>
<dbReference type="InterPro" id="IPR001834">
    <property type="entry name" value="CBR-like"/>
</dbReference>
<comment type="similarity">
    <text evidence="3">Belongs to the flavoprotein pyridine nucleotide cytochrome reductase family.</text>
</comment>
<evidence type="ECO:0000256" key="10">
    <source>
        <dbReference type="ARBA" id="ARBA00023002"/>
    </source>
</evidence>
<keyword evidence="8 14" id="KW-0274">FAD</keyword>
<comment type="cofactor">
    <cofactor evidence="1 14">
        <name>FAD</name>
        <dbReference type="ChEBI" id="CHEBI:57692"/>
    </cofactor>
</comment>
<evidence type="ECO:0000256" key="15">
    <source>
        <dbReference type="SAM" id="Phobius"/>
    </source>
</evidence>
<keyword evidence="18" id="KW-1185">Reference proteome</keyword>
<dbReference type="Gene3D" id="3.40.50.80">
    <property type="entry name" value="Nucleotide-binding domain of ferredoxin-NADP reductase (FNR) module"/>
    <property type="match status" value="1"/>
</dbReference>
<evidence type="ECO:0000256" key="5">
    <source>
        <dbReference type="ARBA" id="ARBA00022630"/>
    </source>
</evidence>
<evidence type="ECO:0000256" key="8">
    <source>
        <dbReference type="ARBA" id="ARBA00022827"/>
    </source>
</evidence>
<evidence type="ECO:0000256" key="4">
    <source>
        <dbReference type="ARBA" id="ARBA00012011"/>
    </source>
</evidence>
<dbReference type="EMBL" id="QEFC01000923">
    <property type="protein sequence ID" value="KAE9462080.1"/>
    <property type="molecule type" value="Genomic_DNA"/>
</dbReference>
<dbReference type="PANTHER" id="PTHR19370:SF184">
    <property type="entry name" value="NADH-CYTOCHROME B5 REDUCTASE-LIKE"/>
    <property type="match status" value="1"/>
</dbReference>
<evidence type="ECO:0000256" key="7">
    <source>
        <dbReference type="ARBA" id="ARBA00022787"/>
    </source>
</evidence>
<dbReference type="Gene3D" id="2.40.30.10">
    <property type="entry name" value="Translation factors"/>
    <property type="match status" value="1"/>
</dbReference>
<evidence type="ECO:0000256" key="14">
    <source>
        <dbReference type="PIRSR" id="PIRSR601834-1"/>
    </source>
</evidence>
<organism evidence="17 18">
    <name type="scientific">Rhododendron williamsianum</name>
    <dbReference type="NCBI Taxonomy" id="262921"/>
    <lineage>
        <taxon>Eukaryota</taxon>
        <taxon>Viridiplantae</taxon>
        <taxon>Streptophyta</taxon>
        <taxon>Embryophyta</taxon>
        <taxon>Tracheophyta</taxon>
        <taxon>Spermatophyta</taxon>
        <taxon>Magnoliopsida</taxon>
        <taxon>eudicotyledons</taxon>
        <taxon>Gunneridae</taxon>
        <taxon>Pentapetalae</taxon>
        <taxon>asterids</taxon>
        <taxon>Ericales</taxon>
        <taxon>Ericaceae</taxon>
        <taxon>Ericoideae</taxon>
        <taxon>Rhodoreae</taxon>
        <taxon>Rhododendron</taxon>
    </lineage>
</organism>
<feature type="binding site" evidence="14">
    <location>
        <position position="98"/>
    </location>
    <ligand>
        <name>FAD</name>
        <dbReference type="ChEBI" id="CHEBI:57692"/>
    </ligand>
</feature>
<dbReference type="PANTHER" id="PTHR19370">
    <property type="entry name" value="NADH-CYTOCHROME B5 REDUCTASE"/>
    <property type="match status" value="1"/>
</dbReference>
<dbReference type="GO" id="GO:0022900">
    <property type="term" value="P:electron transport chain"/>
    <property type="evidence" value="ECO:0007669"/>
    <property type="project" value="TreeGrafter"/>
</dbReference>
<sequence>MEILRSQRVELMVGVAVALVAIGAGTAYYFHLSNKKPKGCLDPESFKEFKLVKRTQLSHNVAKFRFALPTPDSVVGLPIGQHMSCRGKDSQGENVIKPYTPTTLDSDIGYFELVIKMYPQGRMSHHFREMCEGDYLAVKGPKGRFKYQPGQVGAFGMLAGGTGIAPMFQVTRAILENPKDKTNVRLIYANVTYEDILLKEELDNLATNFPSRFTVYYVLNQPPEVWDGGIGFVSKEMIQAQCPAPAPDIQILRCGPPPMNKAMAAHLDALGYTPEMQFQF</sequence>
<keyword evidence="5 14" id="KW-0285">Flavoprotein</keyword>
<evidence type="ECO:0000313" key="18">
    <source>
        <dbReference type="Proteomes" id="UP000428333"/>
    </source>
</evidence>
<dbReference type="InterPro" id="IPR017938">
    <property type="entry name" value="Riboflavin_synthase-like_b-brl"/>
</dbReference>
<dbReference type="SUPFAM" id="SSF52343">
    <property type="entry name" value="Ferredoxin reductase-like, C-terminal NADP-linked domain"/>
    <property type="match status" value="1"/>
</dbReference>
<keyword evidence="12" id="KW-0496">Mitochondrion</keyword>
<dbReference type="AlphaFoldDB" id="A0A6A4LVM8"/>
<reference evidence="17 18" key="1">
    <citation type="journal article" date="2019" name="Genome Biol. Evol.">
        <title>The Rhododendron genome and chromosomal organization provide insight into shared whole-genome duplications across the heath family (Ericaceae).</title>
        <authorList>
            <person name="Soza V.L."/>
            <person name="Lindsley D."/>
            <person name="Waalkes A."/>
            <person name="Ramage E."/>
            <person name="Patwardhan R.P."/>
            <person name="Burton J.N."/>
            <person name="Adey A."/>
            <person name="Kumar A."/>
            <person name="Qiu R."/>
            <person name="Shendure J."/>
            <person name="Hall B."/>
        </authorList>
    </citation>
    <scope>NUCLEOTIDE SEQUENCE [LARGE SCALE GENOMIC DNA]</scope>
    <source>
        <strain evidence="17">RSF 1966-606</strain>
    </source>
</reference>
<keyword evidence="9 15" id="KW-1133">Transmembrane helix</keyword>